<keyword evidence="9" id="KW-0239">DNA-directed DNA polymerase</keyword>
<evidence type="ECO:0000313" key="13">
    <source>
        <dbReference type="EMBL" id="KRO04432.1"/>
    </source>
</evidence>
<keyword evidence="2" id="KW-0548">Nucleotidyltransferase</keyword>
<dbReference type="GO" id="GO:0008408">
    <property type="term" value="F:3'-5' exonuclease activity"/>
    <property type="evidence" value="ECO:0007669"/>
    <property type="project" value="UniProtKB-UniRule"/>
</dbReference>
<dbReference type="STRING" id="616990.IV54_GL001356"/>
<evidence type="ECO:0000256" key="8">
    <source>
        <dbReference type="ARBA" id="ARBA00022840"/>
    </source>
</evidence>
<organism evidence="13 14">
    <name type="scientific">Levilactobacillus paucivorans</name>
    <dbReference type="NCBI Taxonomy" id="616990"/>
    <lineage>
        <taxon>Bacteria</taxon>
        <taxon>Bacillati</taxon>
        <taxon>Bacillota</taxon>
        <taxon>Bacilli</taxon>
        <taxon>Lactobacillales</taxon>
        <taxon>Lactobacillaceae</taxon>
        <taxon>Levilactobacillus</taxon>
    </lineage>
</organism>
<dbReference type="Gene3D" id="3.30.420.10">
    <property type="entry name" value="Ribonuclease H-like superfamily/Ribonuclease H"/>
    <property type="match status" value="1"/>
</dbReference>
<evidence type="ECO:0000256" key="1">
    <source>
        <dbReference type="ARBA" id="ARBA00022679"/>
    </source>
</evidence>
<dbReference type="InterPro" id="IPR006555">
    <property type="entry name" value="ATP-dep_Helicase_C"/>
</dbReference>
<dbReference type="InterPro" id="IPR012337">
    <property type="entry name" value="RNaseH-like_sf"/>
</dbReference>
<dbReference type="Pfam" id="PF13307">
    <property type="entry name" value="Helicase_C_2"/>
    <property type="match status" value="1"/>
</dbReference>
<keyword evidence="13" id="KW-0347">Helicase</keyword>
<feature type="short sequence motif" description="DEAH box" evidence="10">
    <location>
        <begin position="480"/>
        <end position="483"/>
    </location>
</feature>
<dbReference type="InterPro" id="IPR014013">
    <property type="entry name" value="Helic_SF1/SF2_ATP-bd_DinG/Rad3"/>
</dbReference>
<keyword evidence="4 10" id="KW-0540">Nuclease</keyword>
<dbReference type="PANTHER" id="PTHR30231">
    <property type="entry name" value="DNA POLYMERASE III SUBUNIT EPSILON"/>
    <property type="match status" value="1"/>
</dbReference>
<comment type="caution">
    <text evidence="13">The sequence shown here is derived from an EMBL/GenBank/DDBJ whole genome shotgun (WGS) entry which is preliminary data.</text>
</comment>
<accession>A0A0R2LY39</accession>
<evidence type="ECO:0000256" key="3">
    <source>
        <dbReference type="ARBA" id="ARBA00022705"/>
    </source>
</evidence>
<gene>
    <name evidence="10 11" type="primary">dinG</name>
    <name evidence="13" type="ORF">IV54_GL001356</name>
</gene>
<dbReference type="InterPro" id="IPR013520">
    <property type="entry name" value="Ribonucl_H"/>
</dbReference>
<dbReference type="NCBIfam" id="TIGR00573">
    <property type="entry name" value="dnaq"/>
    <property type="match status" value="1"/>
</dbReference>
<evidence type="ECO:0000256" key="2">
    <source>
        <dbReference type="ARBA" id="ARBA00022695"/>
    </source>
</evidence>
<evidence type="ECO:0000256" key="7">
    <source>
        <dbReference type="ARBA" id="ARBA00022839"/>
    </source>
</evidence>
<name>A0A0R2LY39_9LACO</name>
<evidence type="ECO:0000259" key="12">
    <source>
        <dbReference type="PROSITE" id="PS51193"/>
    </source>
</evidence>
<dbReference type="Pfam" id="PF00270">
    <property type="entry name" value="DEAD"/>
    <property type="match status" value="1"/>
</dbReference>
<dbReference type="GO" id="GO:0003887">
    <property type="term" value="F:DNA-directed DNA polymerase activity"/>
    <property type="evidence" value="ECO:0007669"/>
    <property type="project" value="UniProtKB-KW"/>
</dbReference>
<dbReference type="PROSITE" id="PS51193">
    <property type="entry name" value="HELICASE_ATP_BIND_2"/>
    <property type="match status" value="1"/>
</dbReference>
<dbReference type="SMART" id="SM00479">
    <property type="entry name" value="EXOIII"/>
    <property type="match status" value="1"/>
</dbReference>
<dbReference type="EC" id="3.1.-.-" evidence="10 11"/>
<dbReference type="Pfam" id="PF00929">
    <property type="entry name" value="RNase_T"/>
    <property type="match status" value="1"/>
</dbReference>
<dbReference type="GO" id="GO:0003677">
    <property type="term" value="F:DNA binding"/>
    <property type="evidence" value="ECO:0007669"/>
    <property type="project" value="InterPro"/>
</dbReference>
<dbReference type="InterPro" id="IPR006310">
    <property type="entry name" value="DinG"/>
</dbReference>
<comment type="similarity">
    <text evidence="10 11">Belongs to the helicase family. DinG subfamily. Type 2 sub-subfamily.</text>
</comment>
<dbReference type="AlphaFoldDB" id="A0A0R2LY39"/>
<protein>
    <recommendedName>
        <fullName evidence="10 11">3'-5' exonuclease DinG</fullName>
        <ecNumber evidence="10 11">3.1.-.-</ecNumber>
    </recommendedName>
</protein>
<proteinExistence type="inferred from homology"/>
<dbReference type="InterPro" id="IPR011545">
    <property type="entry name" value="DEAD/DEAH_box_helicase_dom"/>
</dbReference>
<dbReference type="SMART" id="SM00491">
    <property type="entry name" value="HELICc2"/>
    <property type="match status" value="1"/>
</dbReference>
<dbReference type="HAMAP" id="MF_02206">
    <property type="entry name" value="DinG_exonucl"/>
    <property type="match status" value="1"/>
</dbReference>
<dbReference type="GO" id="GO:0045004">
    <property type="term" value="P:DNA replication proofreading"/>
    <property type="evidence" value="ECO:0007669"/>
    <property type="project" value="TreeGrafter"/>
</dbReference>
<dbReference type="FunFam" id="3.30.420.10:FF:000045">
    <property type="entry name" value="3'-5' exonuclease DinG"/>
    <property type="match status" value="1"/>
</dbReference>
<dbReference type="Gene3D" id="3.40.50.300">
    <property type="entry name" value="P-loop containing nucleotide triphosphate hydrolases"/>
    <property type="match status" value="2"/>
</dbReference>
<dbReference type="InterPro" id="IPR027417">
    <property type="entry name" value="P-loop_NTPase"/>
</dbReference>
<dbReference type="Proteomes" id="UP000051906">
    <property type="component" value="Unassembled WGS sequence"/>
</dbReference>
<dbReference type="PATRIC" id="fig|616990.3.peg.1448"/>
<keyword evidence="7 10" id="KW-0269">Exonuclease</keyword>
<evidence type="ECO:0000256" key="5">
    <source>
        <dbReference type="ARBA" id="ARBA00022741"/>
    </source>
</evidence>
<evidence type="ECO:0000256" key="4">
    <source>
        <dbReference type="ARBA" id="ARBA00022722"/>
    </source>
</evidence>
<comment type="function">
    <text evidence="10 11">3'-5' exonuclease.</text>
</comment>
<sequence>MYHSASYNRNCAEIGEHIMDKDTVYAVVDIETTGTSVKDGDRIIQIGCVFVQHNQVINHFETDVNPLREIPAAISRLTGITNKRVRHAPLFDDVAGTLYSLLTDTVFVAHNVNFDLPFINSEFARVGYPELNIAAVDTVSLSQILLPTAPSFRLRDLSSYFNIEHDNPHSADSDAGATAELFIFLFRRLRGLPLVTLQQMIDLRPELPLQTAALFDVALRLNTATPRKLPDYLYVKNGLALRQTQPLPTATLAEPSTYPKTKKQKQRLMPDNLEWRPEQAKMMNYIYNNYAHSDLHPVKQMIVEAPTGIGKSLGYLLPMAYLTQGNRPVVISTATTLLQEQLLTQTVPLLNQIVPFTMNAVLVKGGRHYLDLQRFATTLKVAESSKQTQLLKLRLLVWLTMTTTGDLDELHLATYRAPYFQEIVHEGAVASDNPFYEDDFVRRRDQRVAQAQIIIVNHAYLSEHASDLGQELSRPYLVIDEAQHLADSTLRQRRTQVKFANIVNELHHIQREISREMGTSLLRLFRGNTAAVRSLNSLLVTSQNLEKTLHQLVNQLFLTFLAGQRGNTQNQVIEQLIPTVKLAAMSQQTQPLLDTIQKDNTTLLIQLGRLRQQFEQHRDRFAPSERYIFEQVDTRVHVIDQNVAQLVDIFDQVTQQGPASLFWLTINHVGDRNSLQLASGLLATEGFLRRQIYTHFQPVLLTGATLFSSGRSQYILDQFDLERDETTTHRMRSSFDYSEQAELFVADDGPDLSKVSTRDYIIYLSTAITQLAGSVNKQTLVLFNSLSVIEQVYQQLVKQPEFANREIFAQGISGSRERIAKRFATSHGAILLGAASFWEGIDLPAEQLELLIVTRLPFDSPDRVFVKANYARLEAAGKNPFYNAALPAATLRLRQGVGRLIRTPTDRGAIVILDQRLLERQYGKSILRALPADLSRTDGDITTISQGLVKFFEKKPDNPVTPPEV</sequence>
<dbReference type="NCBIfam" id="TIGR01407">
    <property type="entry name" value="dinG_rel"/>
    <property type="match status" value="1"/>
</dbReference>
<dbReference type="PANTHER" id="PTHR30231:SF41">
    <property type="entry name" value="DNA POLYMERASE III SUBUNIT EPSILON"/>
    <property type="match status" value="1"/>
</dbReference>
<keyword evidence="5 10" id="KW-0547">Nucleotide-binding</keyword>
<evidence type="ECO:0000256" key="10">
    <source>
        <dbReference type="HAMAP-Rule" id="MF_02206"/>
    </source>
</evidence>
<dbReference type="GO" id="GO:0016818">
    <property type="term" value="F:hydrolase activity, acting on acid anhydrides, in phosphorus-containing anhydrides"/>
    <property type="evidence" value="ECO:0007669"/>
    <property type="project" value="InterPro"/>
</dbReference>
<feature type="binding site" evidence="10">
    <location>
        <begin position="305"/>
        <end position="312"/>
    </location>
    <ligand>
        <name>ATP</name>
        <dbReference type="ChEBI" id="CHEBI:30616"/>
    </ligand>
</feature>
<keyword evidence="1" id="KW-0808">Transferase</keyword>
<evidence type="ECO:0000256" key="9">
    <source>
        <dbReference type="ARBA" id="ARBA00022932"/>
    </source>
</evidence>
<keyword evidence="8 10" id="KW-0067">ATP-binding</keyword>
<dbReference type="GO" id="GO:0004386">
    <property type="term" value="F:helicase activity"/>
    <property type="evidence" value="ECO:0007669"/>
    <property type="project" value="UniProtKB-KW"/>
</dbReference>
<evidence type="ECO:0000256" key="11">
    <source>
        <dbReference type="RuleBase" id="RU364106"/>
    </source>
</evidence>
<feature type="domain" description="Helicase ATP-binding" evidence="12">
    <location>
        <begin position="265"/>
        <end position="568"/>
    </location>
</feature>
<reference evidence="13 14" key="1">
    <citation type="journal article" date="2015" name="Genome Announc.">
        <title>Expanding the biotechnology potential of lactobacilli through comparative genomics of 213 strains and associated genera.</title>
        <authorList>
            <person name="Sun Z."/>
            <person name="Harris H.M."/>
            <person name="McCann A."/>
            <person name="Guo C."/>
            <person name="Argimon S."/>
            <person name="Zhang W."/>
            <person name="Yang X."/>
            <person name="Jeffery I.B."/>
            <person name="Cooney J.C."/>
            <person name="Kagawa T.F."/>
            <person name="Liu W."/>
            <person name="Song Y."/>
            <person name="Salvetti E."/>
            <person name="Wrobel A."/>
            <person name="Rasinkangas P."/>
            <person name="Parkhill J."/>
            <person name="Rea M.C."/>
            <person name="O'Sullivan O."/>
            <person name="Ritari J."/>
            <person name="Douillard F.P."/>
            <person name="Paul Ross R."/>
            <person name="Yang R."/>
            <person name="Briner A.E."/>
            <person name="Felis G.E."/>
            <person name="de Vos W.M."/>
            <person name="Barrangou R."/>
            <person name="Klaenhammer T.R."/>
            <person name="Caufield P.W."/>
            <person name="Cui Y."/>
            <person name="Zhang H."/>
            <person name="O'Toole P.W."/>
        </authorList>
    </citation>
    <scope>NUCLEOTIDE SEQUENCE [LARGE SCALE GENOMIC DNA]</scope>
    <source>
        <strain evidence="13 14">DSM 22467</strain>
    </source>
</reference>
<keyword evidence="3" id="KW-0235">DNA replication</keyword>
<dbReference type="InterPro" id="IPR006054">
    <property type="entry name" value="DnaQ"/>
</dbReference>
<dbReference type="EMBL" id="JQCA01000035">
    <property type="protein sequence ID" value="KRO04432.1"/>
    <property type="molecule type" value="Genomic_DNA"/>
</dbReference>
<keyword evidence="6 10" id="KW-0378">Hydrolase</keyword>
<evidence type="ECO:0000313" key="14">
    <source>
        <dbReference type="Proteomes" id="UP000051906"/>
    </source>
</evidence>
<dbReference type="SUPFAM" id="SSF52540">
    <property type="entry name" value="P-loop containing nucleoside triphosphate hydrolases"/>
    <property type="match status" value="2"/>
</dbReference>
<dbReference type="GO" id="GO:0005829">
    <property type="term" value="C:cytosol"/>
    <property type="evidence" value="ECO:0007669"/>
    <property type="project" value="TreeGrafter"/>
</dbReference>
<dbReference type="GO" id="GO:0005524">
    <property type="term" value="F:ATP binding"/>
    <property type="evidence" value="ECO:0007669"/>
    <property type="project" value="UniProtKB-UniRule"/>
</dbReference>
<keyword evidence="14" id="KW-1185">Reference proteome</keyword>
<dbReference type="SUPFAM" id="SSF53098">
    <property type="entry name" value="Ribonuclease H-like"/>
    <property type="match status" value="1"/>
</dbReference>
<evidence type="ECO:0000256" key="6">
    <source>
        <dbReference type="ARBA" id="ARBA00022801"/>
    </source>
</evidence>
<dbReference type="CDD" id="cd06127">
    <property type="entry name" value="DEDDh"/>
    <property type="match status" value="1"/>
</dbReference>
<dbReference type="InterPro" id="IPR036397">
    <property type="entry name" value="RNaseH_sf"/>
</dbReference>